<evidence type="ECO:0000256" key="1">
    <source>
        <dbReference type="ARBA" id="ARBA00023242"/>
    </source>
</evidence>
<dbReference type="InterPro" id="IPR014977">
    <property type="entry name" value="WRC_dom"/>
</dbReference>
<reference evidence="4 5" key="1">
    <citation type="submission" date="2020-06" db="EMBL/GenBank/DDBJ databases">
        <title>Transcriptomic and genomic resources for Thalictrum thalictroides and T. hernandezii: Facilitating candidate gene discovery in an emerging model plant lineage.</title>
        <authorList>
            <person name="Arias T."/>
            <person name="Riano-Pachon D.M."/>
            <person name="Di Stilio V.S."/>
        </authorList>
    </citation>
    <scope>NUCLEOTIDE SEQUENCE [LARGE SCALE GENOMIC DNA]</scope>
    <source>
        <strain evidence="5">cv. WT478/WT964</strain>
        <tissue evidence="4">Leaves</tissue>
    </source>
</reference>
<evidence type="ECO:0000256" key="2">
    <source>
        <dbReference type="PROSITE-ProRule" id="PRU01002"/>
    </source>
</evidence>
<keyword evidence="1" id="KW-0539">Nucleus</keyword>
<dbReference type="OrthoDB" id="1749152at2759"/>
<name>A0A7J6VXD1_THATH</name>
<dbReference type="PROSITE" id="PS51667">
    <property type="entry name" value="WRC"/>
    <property type="match status" value="1"/>
</dbReference>
<protein>
    <recommendedName>
        <fullName evidence="3">WRC domain-containing protein</fullName>
    </recommendedName>
</protein>
<feature type="domain" description="WRC" evidence="3">
    <location>
        <begin position="11"/>
        <end position="57"/>
    </location>
</feature>
<dbReference type="AlphaFoldDB" id="A0A7J6VXD1"/>
<keyword evidence="5" id="KW-1185">Reference proteome</keyword>
<accession>A0A7J6VXD1</accession>
<evidence type="ECO:0000313" key="4">
    <source>
        <dbReference type="EMBL" id="KAF5189796.1"/>
    </source>
</evidence>
<proteinExistence type="predicted"/>
<evidence type="ECO:0000313" key="5">
    <source>
        <dbReference type="Proteomes" id="UP000554482"/>
    </source>
</evidence>
<sequence>MRVRYHPPSTPSADLRCHRLDGKGWHCKGRRLQDKGYCQKQYFEYRSKREEKKMKESNGVKKNGQEKKFKRFDKVGKQNLKKKKIDLDVGGTKGLKKNGVEVKNMNWSNLHTILGRNLRLYPCISSNDQQFHKKVQATTTGGVNKNNDKMSFAEIAKQGSHAQVQSAAIPGMVDKREHFLEKVKEDQPQLINVDDLPNPGIKGTLPCIKLPKLALERGRMYCKFCLVGRLDFLKTPLEK</sequence>
<evidence type="ECO:0000259" key="3">
    <source>
        <dbReference type="PROSITE" id="PS51667"/>
    </source>
</evidence>
<gene>
    <name evidence="4" type="ORF">FRX31_020617</name>
</gene>
<comment type="caution">
    <text evidence="2">Lacks conserved residue(s) required for the propagation of feature annotation.</text>
</comment>
<dbReference type="Pfam" id="PF08879">
    <property type="entry name" value="WRC"/>
    <property type="match status" value="1"/>
</dbReference>
<comment type="caution">
    <text evidence="4">The sequence shown here is derived from an EMBL/GenBank/DDBJ whole genome shotgun (WGS) entry which is preliminary data.</text>
</comment>
<dbReference type="EMBL" id="JABWDY010024987">
    <property type="protein sequence ID" value="KAF5189796.1"/>
    <property type="molecule type" value="Genomic_DNA"/>
</dbReference>
<feature type="non-terminal residue" evidence="4">
    <location>
        <position position="1"/>
    </location>
</feature>
<dbReference type="Proteomes" id="UP000554482">
    <property type="component" value="Unassembled WGS sequence"/>
</dbReference>
<organism evidence="4 5">
    <name type="scientific">Thalictrum thalictroides</name>
    <name type="common">Rue-anemone</name>
    <name type="synonym">Anemone thalictroides</name>
    <dbReference type="NCBI Taxonomy" id="46969"/>
    <lineage>
        <taxon>Eukaryota</taxon>
        <taxon>Viridiplantae</taxon>
        <taxon>Streptophyta</taxon>
        <taxon>Embryophyta</taxon>
        <taxon>Tracheophyta</taxon>
        <taxon>Spermatophyta</taxon>
        <taxon>Magnoliopsida</taxon>
        <taxon>Ranunculales</taxon>
        <taxon>Ranunculaceae</taxon>
        <taxon>Thalictroideae</taxon>
        <taxon>Thalictrum</taxon>
    </lineage>
</organism>